<dbReference type="InterPro" id="IPR036250">
    <property type="entry name" value="AcylCo_DH-like_C"/>
</dbReference>
<dbReference type="KEGG" id="bze:COCCADRAFT_41009"/>
<keyword evidence="1" id="KW-0285">Flavoprotein</keyword>
<dbReference type="RefSeq" id="XP_007717218.1">
    <property type="nucleotide sequence ID" value="XM_007719028.1"/>
</dbReference>
<dbReference type="AlphaFoldDB" id="W6XS58"/>
<dbReference type="PANTHER" id="PTHR48083:SF15">
    <property type="entry name" value="ACYL-COA DEHYDROGENASE APDG"/>
    <property type="match status" value="1"/>
</dbReference>
<dbReference type="InterPro" id="IPR009075">
    <property type="entry name" value="AcylCo_DH/oxidase_C"/>
</dbReference>
<dbReference type="Proteomes" id="UP000053841">
    <property type="component" value="Unassembled WGS sequence"/>
</dbReference>
<accession>W6XS58</accession>
<dbReference type="STRING" id="930089.W6XS58"/>
<protein>
    <recommendedName>
        <fullName evidence="3">Acyl-CoA dehydrogenase/oxidase C-terminal domain-containing protein</fullName>
    </recommendedName>
</protein>
<evidence type="ECO:0000256" key="2">
    <source>
        <dbReference type="ARBA" id="ARBA00023002"/>
    </source>
</evidence>
<feature type="domain" description="Acyl-CoA dehydrogenase/oxidase C-terminal" evidence="3">
    <location>
        <begin position="1"/>
        <end position="151"/>
    </location>
</feature>
<organism evidence="4 5">
    <name type="scientific">Cochliobolus carbonum (strain 26-R-13)</name>
    <name type="common">Maize leaf spot fungus</name>
    <name type="synonym">Bipolaris zeicola</name>
    <dbReference type="NCBI Taxonomy" id="930089"/>
    <lineage>
        <taxon>Eukaryota</taxon>
        <taxon>Fungi</taxon>
        <taxon>Dikarya</taxon>
        <taxon>Ascomycota</taxon>
        <taxon>Pezizomycotina</taxon>
        <taxon>Dothideomycetes</taxon>
        <taxon>Pleosporomycetidae</taxon>
        <taxon>Pleosporales</taxon>
        <taxon>Pleosporineae</taxon>
        <taxon>Pleosporaceae</taxon>
        <taxon>Bipolaris</taxon>
    </lineage>
</organism>
<dbReference type="SUPFAM" id="SSF47203">
    <property type="entry name" value="Acyl-CoA dehydrogenase C-terminal domain-like"/>
    <property type="match status" value="1"/>
</dbReference>
<keyword evidence="5" id="KW-1185">Reference proteome</keyword>
<dbReference type="EMBL" id="KI964811">
    <property type="protein sequence ID" value="EUC28473.1"/>
    <property type="molecule type" value="Genomic_DNA"/>
</dbReference>
<dbReference type="GO" id="GO:0033539">
    <property type="term" value="P:fatty acid beta-oxidation using acyl-CoA dehydrogenase"/>
    <property type="evidence" value="ECO:0007669"/>
    <property type="project" value="TreeGrafter"/>
</dbReference>
<evidence type="ECO:0000313" key="4">
    <source>
        <dbReference type="EMBL" id="EUC28473.1"/>
    </source>
</evidence>
<sequence>MTNFNHERLMIYVGVTRQARVALSSAFKYVTQRKAFNKTLIEQPVVGNRLARCAGELEAHSAWLDQLIFQLDHISKSDADRELGGLTALAKARSGTILDDCARCAVLLFGGNGITVSGQGELVEKLSREAPCARIPGGSEDVMLDLAIRQIHKNFEHRKRIQGQNPKL</sequence>
<dbReference type="OrthoDB" id="10254877at2759"/>
<dbReference type="PANTHER" id="PTHR48083">
    <property type="entry name" value="MEDIUM-CHAIN SPECIFIC ACYL-COA DEHYDROGENASE, MITOCHONDRIAL-RELATED"/>
    <property type="match status" value="1"/>
</dbReference>
<gene>
    <name evidence="4" type="ORF">COCCADRAFT_41009</name>
</gene>
<proteinExistence type="predicted"/>
<dbReference type="HOGENOM" id="CLU_1587686_0_0_1"/>
<dbReference type="GeneID" id="19149384"/>
<evidence type="ECO:0000259" key="3">
    <source>
        <dbReference type="Pfam" id="PF00441"/>
    </source>
</evidence>
<dbReference type="GO" id="GO:0005737">
    <property type="term" value="C:cytoplasm"/>
    <property type="evidence" value="ECO:0007669"/>
    <property type="project" value="TreeGrafter"/>
</dbReference>
<dbReference type="Pfam" id="PF00441">
    <property type="entry name" value="Acyl-CoA_dh_1"/>
    <property type="match status" value="1"/>
</dbReference>
<name>W6XS58_COCC2</name>
<keyword evidence="2" id="KW-0560">Oxidoreductase</keyword>
<dbReference type="GO" id="GO:0003995">
    <property type="term" value="F:acyl-CoA dehydrogenase activity"/>
    <property type="evidence" value="ECO:0007669"/>
    <property type="project" value="TreeGrafter"/>
</dbReference>
<evidence type="ECO:0000313" key="5">
    <source>
        <dbReference type="Proteomes" id="UP000053841"/>
    </source>
</evidence>
<dbReference type="InterPro" id="IPR050741">
    <property type="entry name" value="Acyl-CoA_dehydrogenase"/>
</dbReference>
<dbReference type="eggNOG" id="KOG0141">
    <property type="taxonomic scope" value="Eukaryota"/>
</dbReference>
<evidence type="ECO:0000256" key="1">
    <source>
        <dbReference type="ARBA" id="ARBA00022630"/>
    </source>
</evidence>
<reference evidence="4 5" key="1">
    <citation type="journal article" date="2013" name="PLoS Genet.">
        <title>Comparative genome structure, secondary metabolite, and effector coding capacity across Cochliobolus pathogens.</title>
        <authorList>
            <person name="Condon B.J."/>
            <person name="Leng Y."/>
            <person name="Wu D."/>
            <person name="Bushley K.E."/>
            <person name="Ohm R.A."/>
            <person name="Otillar R."/>
            <person name="Martin J."/>
            <person name="Schackwitz W."/>
            <person name="Grimwood J."/>
            <person name="MohdZainudin N."/>
            <person name="Xue C."/>
            <person name="Wang R."/>
            <person name="Manning V.A."/>
            <person name="Dhillon B."/>
            <person name="Tu Z.J."/>
            <person name="Steffenson B.J."/>
            <person name="Salamov A."/>
            <person name="Sun H."/>
            <person name="Lowry S."/>
            <person name="LaButti K."/>
            <person name="Han J."/>
            <person name="Copeland A."/>
            <person name="Lindquist E."/>
            <person name="Barry K."/>
            <person name="Schmutz J."/>
            <person name="Baker S.E."/>
            <person name="Ciuffetti L.M."/>
            <person name="Grigoriev I.V."/>
            <person name="Zhong S."/>
            <person name="Turgeon B.G."/>
        </authorList>
    </citation>
    <scope>NUCLEOTIDE SEQUENCE [LARGE SCALE GENOMIC DNA]</scope>
    <source>
        <strain evidence="4 5">26-R-13</strain>
    </source>
</reference>
<dbReference type="Gene3D" id="1.20.140.10">
    <property type="entry name" value="Butyryl-CoA Dehydrogenase, subunit A, domain 3"/>
    <property type="match status" value="1"/>
</dbReference>